<feature type="domain" description="SGNH hydrolase-type esterase" evidence="2">
    <location>
        <begin position="34"/>
        <end position="225"/>
    </location>
</feature>
<feature type="signal peptide" evidence="1">
    <location>
        <begin position="1"/>
        <end position="21"/>
    </location>
</feature>
<dbReference type="RefSeq" id="WP_317835171.1">
    <property type="nucleotide sequence ID" value="NZ_CP136920.1"/>
</dbReference>
<evidence type="ECO:0000259" key="2">
    <source>
        <dbReference type="Pfam" id="PF13472"/>
    </source>
</evidence>
<dbReference type="SUPFAM" id="SSF52266">
    <property type="entry name" value="SGNH hydrolase"/>
    <property type="match status" value="1"/>
</dbReference>
<dbReference type="AlphaFoldDB" id="A0AAQ3QUQ8"/>
<proteinExistence type="predicted"/>
<dbReference type="KEGG" id="puo:RZN69_06045"/>
<dbReference type="Pfam" id="PF13472">
    <property type="entry name" value="Lipase_GDSL_2"/>
    <property type="match status" value="1"/>
</dbReference>
<keyword evidence="4" id="KW-1185">Reference proteome</keyword>
<dbReference type="EMBL" id="CP136920">
    <property type="protein sequence ID" value="WOO42646.1"/>
    <property type="molecule type" value="Genomic_DNA"/>
</dbReference>
<dbReference type="PANTHER" id="PTHR30383:SF5">
    <property type="entry name" value="SGNH HYDROLASE-TYPE ESTERASE DOMAIN-CONTAINING PROTEIN"/>
    <property type="match status" value="1"/>
</dbReference>
<dbReference type="CDD" id="cd01834">
    <property type="entry name" value="SGNH_hydrolase_like_2"/>
    <property type="match status" value="1"/>
</dbReference>
<accession>A0AAQ3QUQ8</accession>
<dbReference type="InterPro" id="IPR051532">
    <property type="entry name" value="Ester_Hydrolysis_Enzymes"/>
</dbReference>
<evidence type="ECO:0000256" key="1">
    <source>
        <dbReference type="SAM" id="SignalP"/>
    </source>
</evidence>
<sequence>MRIIKLLLLAAMTAMIPMAKADVPVFKKGDRVTFIGDSITHGGSYHSNLYLFYATRFPDESFVVYNCGISGDTAPGTNKRFEADVAAHEPNVATIMLGMNDAWGWCFSEGEPTEKMLKGRENAYETYTREMDQLAASLDEMGTKIIFIKPSIYDQTAQLEQENLIGKNDLLGRFSEYIDVLAEKYDGTIVDFYTLMNEVNQELQKEDPTATVVGRDRVHPGAQGHFVMSYAFLEAQDMPQLVSSVELDAASGKIVKLENCTIDPNAEISSNRIAFTCLENALPFPVTGGRIEALDWVPFQETFNQKILKIDNLKPGPYELTIDDISIGTYSSDELGKGINLSDNTATPQYQQALEVKAVNDQRLAAISKLRAIALTRYNMINKMDPPISEDDYEALKAALETQVEKSKGKPWYGYIKNQTKAYLESAPHEEELKTEEEEQMAEMWTINQPKPHRWIITPANK</sequence>
<dbReference type="EC" id="3.1.-.-" evidence="3"/>
<gene>
    <name evidence="3" type="ORF">RZN69_06045</name>
</gene>
<dbReference type="Gene3D" id="3.40.50.1110">
    <property type="entry name" value="SGNH hydrolase"/>
    <property type="match status" value="1"/>
</dbReference>
<feature type="chain" id="PRO_5042966184" evidence="1">
    <location>
        <begin position="22"/>
        <end position="462"/>
    </location>
</feature>
<dbReference type="Proteomes" id="UP001304300">
    <property type="component" value="Chromosome"/>
</dbReference>
<protein>
    <submittedName>
        <fullName evidence="3">SGNH/GDSL hydrolase family protein</fullName>
        <ecNumber evidence="3">3.1.-.-</ecNumber>
    </submittedName>
</protein>
<dbReference type="InterPro" id="IPR013830">
    <property type="entry name" value="SGNH_hydro"/>
</dbReference>
<evidence type="ECO:0000313" key="3">
    <source>
        <dbReference type="EMBL" id="WOO42646.1"/>
    </source>
</evidence>
<keyword evidence="3" id="KW-0378">Hydrolase</keyword>
<evidence type="ECO:0000313" key="4">
    <source>
        <dbReference type="Proteomes" id="UP001304300"/>
    </source>
</evidence>
<name>A0AAQ3QUQ8_9BACT</name>
<reference evidence="3 4" key="1">
    <citation type="submission" date="2023-10" db="EMBL/GenBank/DDBJ databases">
        <title>Rubellicoccus peritrichatus gen. nov., sp. nov., isolated from an algae of coral reef tank.</title>
        <authorList>
            <person name="Luo J."/>
        </authorList>
    </citation>
    <scope>NUCLEOTIDE SEQUENCE [LARGE SCALE GENOMIC DNA]</scope>
    <source>
        <strain evidence="3 4">CR14</strain>
    </source>
</reference>
<dbReference type="GO" id="GO:0004622">
    <property type="term" value="F:phosphatidylcholine lysophospholipase activity"/>
    <property type="evidence" value="ECO:0007669"/>
    <property type="project" value="TreeGrafter"/>
</dbReference>
<dbReference type="InterPro" id="IPR036514">
    <property type="entry name" value="SGNH_hydro_sf"/>
</dbReference>
<dbReference type="PANTHER" id="PTHR30383">
    <property type="entry name" value="THIOESTERASE 1/PROTEASE 1/LYSOPHOSPHOLIPASE L1"/>
    <property type="match status" value="1"/>
</dbReference>
<keyword evidence="1" id="KW-0732">Signal</keyword>
<organism evidence="3 4">
    <name type="scientific">Rubellicoccus peritrichatus</name>
    <dbReference type="NCBI Taxonomy" id="3080537"/>
    <lineage>
        <taxon>Bacteria</taxon>
        <taxon>Pseudomonadati</taxon>
        <taxon>Verrucomicrobiota</taxon>
        <taxon>Opitutia</taxon>
        <taxon>Puniceicoccales</taxon>
        <taxon>Cerasicoccaceae</taxon>
        <taxon>Rubellicoccus</taxon>
    </lineage>
</organism>